<dbReference type="GO" id="GO:0005576">
    <property type="term" value="C:extracellular region"/>
    <property type="evidence" value="ECO:0007669"/>
    <property type="project" value="InterPro"/>
</dbReference>
<sequence length="165" mass="17768">VTATPVIASDAPQFTNDAAFTSAVLNSTNYIRQEFDANSVSWNQTLADFAASYLLSMGSVSPSSGSECNFSHSGGPYGENLAIGCDDVTGCVDLWADEVKEYNYNKPGFSEQTGHFTQLVWKNSTTVGCGSRLCGTRGWFLVCEYWPRGNVAGQYSSEVGRQVNG</sequence>
<gene>
    <name evidence="2" type="ORF">M406DRAFT_243612</name>
</gene>
<name>A0A9P5CL23_CRYP1</name>
<evidence type="ECO:0000313" key="3">
    <source>
        <dbReference type="Proteomes" id="UP000803844"/>
    </source>
</evidence>
<dbReference type="PROSITE" id="PS01009">
    <property type="entry name" value="CRISP_1"/>
    <property type="match status" value="1"/>
</dbReference>
<dbReference type="RefSeq" id="XP_040772756.1">
    <property type="nucleotide sequence ID" value="XM_040916225.1"/>
</dbReference>
<dbReference type="SMART" id="SM00198">
    <property type="entry name" value="SCP"/>
    <property type="match status" value="1"/>
</dbReference>
<feature type="non-terminal residue" evidence="2">
    <location>
        <position position="165"/>
    </location>
</feature>
<dbReference type="InterPro" id="IPR001283">
    <property type="entry name" value="CRISP-related"/>
</dbReference>
<dbReference type="EMBL" id="MU032351">
    <property type="protein sequence ID" value="KAF3761777.1"/>
    <property type="molecule type" value="Genomic_DNA"/>
</dbReference>
<evidence type="ECO:0000259" key="1">
    <source>
        <dbReference type="SMART" id="SM00198"/>
    </source>
</evidence>
<accession>A0A9P5CL23</accession>
<dbReference type="Pfam" id="PF00188">
    <property type="entry name" value="CAP"/>
    <property type="match status" value="1"/>
</dbReference>
<dbReference type="InterPro" id="IPR002413">
    <property type="entry name" value="V5_allergen-like"/>
</dbReference>
<dbReference type="InterPro" id="IPR014044">
    <property type="entry name" value="CAP_dom"/>
</dbReference>
<proteinExistence type="predicted"/>
<dbReference type="OrthoDB" id="337038at2759"/>
<feature type="non-terminal residue" evidence="2">
    <location>
        <position position="1"/>
    </location>
</feature>
<dbReference type="Gene3D" id="3.40.33.10">
    <property type="entry name" value="CAP"/>
    <property type="match status" value="1"/>
</dbReference>
<dbReference type="GeneID" id="63833354"/>
<organism evidence="2 3">
    <name type="scientific">Cryphonectria parasitica (strain ATCC 38755 / EP155)</name>
    <dbReference type="NCBI Taxonomy" id="660469"/>
    <lineage>
        <taxon>Eukaryota</taxon>
        <taxon>Fungi</taxon>
        <taxon>Dikarya</taxon>
        <taxon>Ascomycota</taxon>
        <taxon>Pezizomycotina</taxon>
        <taxon>Sordariomycetes</taxon>
        <taxon>Sordariomycetidae</taxon>
        <taxon>Diaporthales</taxon>
        <taxon>Cryphonectriaceae</taxon>
        <taxon>Cryphonectria-Endothia species complex</taxon>
        <taxon>Cryphonectria</taxon>
    </lineage>
</organism>
<protein>
    <submittedName>
        <fullName evidence="2">PR-1-like protein</fullName>
    </submittedName>
</protein>
<dbReference type="Proteomes" id="UP000803844">
    <property type="component" value="Unassembled WGS sequence"/>
</dbReference>
<dbReference type="InterPro" id="IPR035940">
    <property type="entry name" value="CAP_sf"/>
</dbReference>
<dbReference type="PRINTS" id="PR00838">
    <property type="entry name" value="V5ALLERGEN"/>
</dbReference>
<reference evidence="2" key="1">
    <citation type="journal article" date="2020" name="Phytopathology">
        <title>Genome sequence of the chestnut blight fungus Cryphonectria parasitica EP155: A fundamental resource for an archetypical invasive plant pathogen.</title>
        <authorList>
            <person name="Crouch J.A."/>
            <person name="Dawe A."/>
            <person name="Aerts A."/>
            <person name="Barry K."/>
            <person name="Churchill A.C.L."/>
            <person name="Grimwood J."/>
            <person name="Hillman B."/>
            <person name="Milgroom M.G."/>
            <person name="Pangilinan J."/>
            <person name="Smith M."/>
            <person name="Salamov A."/>
            <person name="Schmutz J."/>
            <person name="Yadav J."/>
            <person name="Grigoriev I.V."/>
            <person name="Nuss D."/>
        </authorList>
    </citation>
    <scope>NUCLEOTIDE SEQUENCE</scope>
    <source>
        <strain evidence="2">EP155</strain>
    </source>
</reference>
<feature type="domain" description="SCP" evidence="1">
    <location>
        <begin position="19"/>
        <end position="153"/>
    </location>
</feature>
<dbReference type="AlphaFoldDB" id="A0A9P5CL23"/>
<comment type="caution">
    <text evidence="2">The sequence shown here is derived from an EMBL/GenBank/DDBJ whole genome shotgun (WGS) entry which is preliminary data.</text>
</comment>
<dbReference type="SUPFAM" id="SSF55797">
    <property type="entry name" value="PR-1-like"/>
    <property type="match status" value="1"/>
</dbReference>
<dbReference type="InterPro" id="IPR018244">
    <property type="entry name" value="Allrgn_V5/Tpx1_CS"/>
</dbReference>
<dbReference type="PRINTS" id="PR00837">
    <property type="entry name" value="V5TPXLIKE"/>
</dbReference>
<keyword evidence="3" id="KW-1185">Reference proteome</keyword>
<dbReference type="PANTHER" id="PTHR10334">
    <property type="entry name" value="CYSTEINE-RICH SECRETORY PROTEIN-RELATED"/>
    <property type="match status" value="1"/>
</dbReference>
<evidence type="ECO:0000313" key="2">
    <source>
        <dbReference type="EMBL" id="KAF3761777.1"/>
    </source>
</evidence>